<feature type="domain" description="Glycosyl transferase family 1" evidence="1">
    <location>
        <begin position="185"/>
        <end position="335"/>
    </location>
</feature>
<dbReference type="InterPro" id="IPR001296">
    <property type="entry name" value="Glyco_trans_1"/>
</dbReference>
<keyword evidence="3" id="KW-0808">Transferase</keyword>
<comment type="caution">
    <text evidence="3">The sequence shown here is derived from an EMBL/GenBank/DDBJ whole genome shotgun (WGS) entry which is preliminary data.</text>
</comment>
<proteinExistence type="predicted"/>
<evidence type="ECO:0000313" key="3">
    <source>
        <dbReference type="EMBL" id="EXZ75695.1"/>
    </source>
</evidence>
<dbReference type="Gene3D" id="3.40.50.2000">
    <property type="entry name" value="Glycogen Phosphorylase B"/>
    <property type="match status" value="2"/>
</dbReference>
<dbReference type="AlphaFoldDB" id="A0A016AWB4"/>
<gene>
    <name evidence="3" type="ORF">M123_4811</name>
</gene>
<evidence type="ECO:0000259" key="2">
    <source>
        <dbReference type="Pfam" id="PF13439"/>
    </source>
</evidence>
<feature type="domain" description="Glycosyltransferase subfamily 4-like N-terminal" evidence="2">
    <location>
        <begin position="14"/>
        <end position="172"/>
    </location>
</feature>
<reference evidence="3 4" key="1">
    <citation type="submission" date="2014-02" db="EMBL/GenBank/DDBJ databases">
        <authorList>
            <person name="Sears C."/>
            <person name="Carroll K."/>
            <person name="Sack B.R."/>
            <person name="Qadri F."/>
            <person name="Myers L.L."/>
            <person name="Chung G.-T."/>
            <person name="Escheverria P."/>
            <person name="Fraser C.M."/>
            <person name="Sadzewicz L."/>
            <person name="Shefchek K.A."/>
            <person name="Tallon L."/>
            <person name="Das S.P."/>
            <person name="Daugherty S."/>
            <person name="Mongodin E.F."/>
        </authorList>
    </citation>
    <scope>NUCLEOTIDE SEQUENCE [LARGE SCALE GENOMIC DNA]</scope>
    <source>
        <strain evidence="3 4">3976T8</strain>
    </source>
</reference>
<dbReference type="Proteomes" id="UP000020938">
    <property type="component" value="Unassembled WGS sequence"/>
</dbReference>
<evidence type="ECO:0000313" key="4">
    <source>
        <dbReference type="Proteomes" id="UP000020938"/>
    </source>
</evidence>
<dbReference type="PATRIC" id="fig|1339314.3.peg.130"/>
<protein>
    <submittedName>
        <fullName evidence="3">Glycosyl transferases group 1 family protein</fullName>
    </submittedName>
</protein>
<name>A0A016AWB4_BACFG</name>
<dbReference type="SUPFAM" id="SSF53756">
    <property type="entry name" value="UDP-Glycosyltransferase/glycogen phosphorylase"/>
    <property type="match status" value="1"/>
</dbReference>
<dbReference type="GO" id="GO:0016757">
    <property type="term" value="F:glycosyltransferase activity"/>
    <property type="evidence" value="ECO:0007669"/>
    <property type="project" value="InterPro"/>
</dbReference>
<dbReference type="Pfam" id="PF13439">
    <property type="entry name" value="Glyco_transf_4"/>
    <property type="match status" value="1"/>
</dbReference>
<dbReference type="InterPro" id="IPR028098">
    <property type="entry name" value="Glyco_trans_4-like_N"/>
</dbReference>
<dbReference type="RefSeq" id="WP_032597403.1">
    <property type="nucleotide sequence ID" value="NZ_JGDS01000015.1"/>
</dbReference>
<accession>A0A016AWB4</accession>
<dbReference type="EMBL" id="JGDS01000015">
    <property type="protein sequence ID" value="EXZ75695.1"/>
    <property type="molecule type" value="Genomic_DNA"/>
</dbReference>
<organism evidence="3 4">
    <name type="scientific">Bacteroides fragilis str. 3976T8</name>
    <dbReference type="NCBI Taxonomy" id="1339314"/>
    <lineage>
        <taxon>Bacteria</taxon>
        <taxon>Pseudomonadati</taxon>
        <taxon>Bacteroidota</taxon>
        <taxon>Bacteroidia</taxon>
        <taxon>Bacteroidales</taxon>
        <taxon>Bacteroidaceae</taxon>
        <taxon>Bacteroides</taxon>
    </lineage>
</organism>
<dbReference type="PANTHER" id="PTHR45947:SF3">
    <property type="entry name" value="SULFOQUINOVOSYL TRANSFERASE SQD2"/>
    <property type="match status" value="1"/>
</dbReference>
<dbReference type="InterPro" id="IPR050194">
    <property type="entry name" value="Glycosyltransferase_grp1"/>
</dbReference>
<sequence length="378" mass="42037">MKILQLGKFHPVRGGVEKVMYDLMTGLSERGVDCDMLCALSRGGPRTIPVNAHARLIGCRTWMKVAATMISPGMIFSLRRRCGEYDIIHVHHPDPMACLALFLSGYRGKVVLHWHSDIEKQKILLRLYRPLQEWLLGRADLIVGTTPVYTAESPCLARVRHKTACLPIGVDPVVPDPEKAEALRRKYPGRKIIFSLGRLVAYKGYRYLIEAARYLTDDYVVLIGGSGPLMCELQAEIETRGVEDRVRLLGRIPDGELPAYYGACDVFCLSSVQKTEAFGIVQIEAMSCGKPVVSADIPHSGVSWVNRHGVSGLNVPPKDAWALAEAVMAVAGDGRAYAGFAAGAERRYRETFTRGRMIDNVLEIYTRLWKEPKLSQVK</sequence>
<dbReference type="PANTHER" id="PTHR45947">
    <property type="entry name" value="SULFOQUINOVOSYL TRANSFERASE SQD2"/>
    <property type="match status" value="1"/>
</dbReference>
<evidence type="ECO:0000259" key="1">
    <source>
        <dbReference type="Pfam" id="PF00534"/>
    </source>
</evidence>
<dbReference type="Pfam" id="PF00534">
    <property type="entry name" value="Glycos_transf_1"/>
    <property type="match status" value="1"/>
</dbReference>